<dbReference type="AlphaFoldDB" id="A0A0S2K2V5"/>
<dbReference type="Gene3D" id="2.60.120.330">
    <property type="entry name" value="B-lactam Antibiotic, Isopenicillin N Synthase, Chain"/>
    <property type="match status" value="1"/>
</dbReference>
<sequence>MPAISYAFLGIKFNPTKLKQDLSKMLDEQFWVEHVNSNAHKGGWQVRPLRCKSQLIYTSPILQAFSIEGTEAYQNLPALDSAVEFKSALSQLKCKIKSVRLMRLDPGCHIKPHRDKGLSLEQGEARIHIPIQTSENLKFLVDGQIVPMSAGECWYINADQIHEVQNLGSESRINLVIDCEVSDWLRDKVYKHSVENINEKLDFKTQTEQLIQKVLKVERNRLYQYASEIQSWVKQISNLTGLGEPVESGCDKGTLTKYGKACSTITAMRCAQEFMRTMQFWRGTYEAINYQLQNHKTINILYAGTGPFGTILLPILHLFPDSRVRVHLLDIHQESISYLKKVIEYLNLGKFIETIECVDATKWSSTLKFDVLISETMKAMLEQEPQVEIFTHLEPLLNHEGSLIPQEIVLSASLTQSKNFSENYYLGEIATLNRESVKRIQSEGVDALSRRIRMPETSERFKALELNTVVKIFGKHSLDKNECSLNLPKLHYLKARANTFMTFKYHKIAYPKFDFEYVAVQCDSELPLISREDSKVMNTPGLARYWHKQFKACSGKTVKELETEFDEDRQLFEQLGINIFSALAFIQGNKASLEEFENWLDEQLAVNN</sequence>
<dbReference type="SUPFAM" id="SSF51197">
    <property type="entry name" value="Clavaminate synthase-like"/>
    <property type="match status" value="1"/>
</dbReference>
<accession>A0A0S2K2V5</accession>
<reference evidence="3" key="1">
    <citation type="submission" date="2015-11" db="EMBL/GenBank/DDBJ databases">
        <authorList>
            <person name="Kim K.M."/>
        </authorList>
    </citation>
    <scope>NUCLEOTIDE SEQUENCE [LARGE SCALE GENOMIC DNA]</scope>
    <source>
        <strain evidence="3">KCTC 12086</strain>
    </source>
</reference>
<keyword evidence="3" id="KW-1185">Reference proteome</keyword>
<evidence type="ECO:0000313" key="2">
    <source>
        <dbReference type="EMBL" id="ALO42399.1"/>
    </source>
</evidence>
<dbReference type="Pfam" id="PF05118">
    <property type="entry name" value="Asp_Arg_Hydrox"/>
    <property type="match status" value="1"/>
</dbReference>
<evidence type="ECO:0000259" key="1">
    <source>
        <dbReference type="Pfam" id="PF05118"/>
    </source>
</evidence>
<dbReference type="OrthoDB" id="4269629at2"/>
<dbReference type="PATRIC" id="fig|161398.10.peg.1927"/>
<dbReference type="InterPro" id="IPR029063">
    <property type="entry name" value="SAM-dependent_MTases_sf"/>
</dbReference>
<dbReference type="KEGG" id="pphe:PP2015_1899"/>
<evidence type="ECO:0000313" key="3">
    <source>
        <dbReference type="Proteomes" id="UP000061457"/>
    </source>
</evidence>
<dbReference type="STRING" id="161398.PP2015_1899"/>
<dbReference type="GO" id="GO:0051213">
    <property type="term" value="F:dioxygenase activity"/>
    <property type="evidence" value="ECO:0007669"/>
    <property type="project" value="UniProtKB-KW"/>
</dbReference>
<feature type="domain" description="Aspartyl/asparaginy/proline hydroxylase" evidence="1">
    <location>
        <begin position="16"/>
        <end position="180"/>
    </location>
</feature>
<dbReference type="EMBL" id="CP013187">
    <property type="protein sequence ID" value="ALO42399.1"/>
    <property type="molecule type" value="Genomic_DNA"/>
</dbReference>
<name>A0A0S2K2V5_9GAMM</name>
<organism evidence="2 3">
    <name type="scientific">Pseudoalteromonas phenolica</name>
    <dbReference type="NCBI Taxonomy" id="161398"/>
    <lineage>
        <taxon>Bacteria</taxon>
        <taxon>Pseudomonadati</taxon>
        <taxon>Pseudomonadota</taxon>
        <taxon>Gammaproteobacteria</taxon>
        <taxon>Alteromonadales</taxon>
        <taxon>Pseudoalteromonadaceae</taxon>
        <taxon>Pseudoalteromonas</taxon>
    </lineage>
</organism>
<dbReference type="InterPro" id="IPR007803">
    <property type="entry name" value="Asp/Arg/Pro-Hydrxlase"/>
</dbReference>
<proteinExistence type="predicted"/>
<protein>
    <submittedName>
        <fullName evidence="2">Aspartyl/asparaginyl beta-hydroxylase and putative dioxygenase</fullName>
    </submittedName>
</protein>
<dbReference type="InterPro" id="IPR027443">
    <property type="entry name" value="IPNS-like_sf"/>
</dbReference>
<keyword evidence="2" id="KW-0560">Oxidoreductase</keyword>
<gene>
    <name evidence="2" type="ORF">PP2015_1899</name>
</gene>
<keyword evidence="2" id="KW-0223">Dioxygenase</keyword>
<dbReference type="Proteomes" id="UP000061457">
    <property type="component" value="Chromosome I"/>
</dbReference>
<dbReference type="SUPFAM" id="SSF53335">
    <property type="entry name" value="S-adenosyl-L-methionine-dependent methyltransferases"/>
    <property type="match status" value="1"/>
</dbReference>
<dbReference type="Gene3D" id="3.40.50.150">
    <property type="entry name" value="Vaccinia Virus protein VP39"/>
    <property type="match status" value="1"/>
</dbReference>